<dbReference type="RefSeq" id="XP_016498276.1">
    <property type="nucleotide sequence ID" value="XM_016642790.1"/>
</dbReference>
<gene>
    <name evidence="1" type="primary">LOC107816997</name>
</gene>
<dbReference type="KEGG" id="nta:107816997"/>
<dbReference type="PANTHER" id="PTHR46238">
    <property type="entry name" value="REVERSE TRANSCRIPTASE DOMAIN-CONTAINING PROTEIN"/>
    <property type="match status" value="1"/>
</dbReference>
<organism evidence="1">
    <name type="scientific">Nicotiana tabacum</name>
    <name type="common">Common tobacco</name>
    <dbReference type="NCBI Taxonomy" id="4097"/>
    <lineage>
        <taxon>Eukaryota</taxon>
        <taxon>Viridiplantae</taxon>
        <taxon>Streptophyta</taxon>
        <taxon>Embryophyta</taxon>
        <taxon>Tracheophyta</taxon>
        <taxon>Spermatophyta</taxon>
        <taxon>Magnoliopsida</taxon>
        <taxon>eudicotyledons</taxon>
        <taxon>Gunneridae</taxon>
        <taxon>Pentapetalae</taxon>
        <taxon>asterids</taxon>
        <taxon>lamiids</taxon>
        <taxon>Solanales</taxon>
        <taxon>Solanaceae</taxon>
        <taxon>Nicotianoideae</taxon>
        <taxon>Nicotianeae</taxon>
        <taxon>Nicotiana</taxon>
    </lineage>
</organism>
<name>A0A1S4CAY0_TOBAC</name>
<protein>
    <submittedName>
        <fullName evidence="1">Uncharacterized protein</fullName>
    </submittedName>
</protein>
<reference evidence="1" key="1">
    <citation type="submission" date="2025-08" db="UniProtKB">
        <authorList>
            <consortium name="RefSeq"/>
        </authorList>
    </citation>
    <scope>IDENTIFICATION</scope>
</reference>
<evidence type="ECO:0000313" key="1">
    <source>
        <dbReference type="RefSeq" id="XP_016498276.1"/>
    </source>
</evidence>
<dbReference type="OrthoDB" id="768353at2759"/>
<dbReference type="PaxDb" id="4097-A0A1S4CAY0"/>
<dbReference type="STRING" id="4097.A0A1S4CAY0"/>
<proteinExistence type="predicted"/>
<sequence length="110" mass="12816">MDELTRNIKGEMPWCMLFANRVVLIDETKGGVNYRMEVWRQILESKSFRLSKTKIEYLECKFSDVAHQDDMEVRLDTQAIPKRGSFTYLRSIIQGTGEIDDDVTHRIGAE</sequence>
<dbReference type="AlphaFoldDB" id="A0A1S4CAY0"/>
<dbReference type="PANTHER" id="PTHR46238:SF8">
    <property type="entry name" value="ENDONUCLEASE_EXONUCLEASE_PHOSPHATASE DOMAIN-CONTAINING PROTEIN"/>
    <property type="match status" value="1"/>
</dbReference>
<accession>A0A1S4CAY0</accession>